<sequence length="310" mass="34139">MKAMVCTKYGKPDVLQLEEVEKPIPKENEILIKIHATTVTSGDCRVRSFNSPLLLWLPMRIVLGLRKPRKSILGVELAGEVEDVGKNVTRFKKGDQLFAMTGMKFGGYAEYICLPEKGTIAVKPENVTHEEAASISFGGTTALHFFRKGNIQAGQKVLIYGASGAVGTAAVQLASYYGAEVTGVCSAKNSELVKSLGADYVIDYQNEDFNKKEERYNLIFDAIGKITKNQCKGALALNGRFVSVEGQGIAKVQTEDLLLLKKLMEEGRIKSVIDRCYFLEQIPEAHEYVETGHKIGSVVVTLKNLKRESL</sequence>
<evidence type="ECO:0000313" key="3">
    <source>
        <dbReference type="Proteomes" id="UP000031829"/>
    </source>
</evidence>
<dbReference type="Gene3D" id="3.90.180.10">
    <property type="entry name" value="Medium-chain alcohol dehydrogenases, catalytic domain"/>
    <property type="match status" value="1"/>
</dbReference>
<dbReference type="Gene3D" id="3.40.50.720">
    <property type="entry name" value="NAD(P)-binding Rossmann-like Domain"/>
    <property type="match status" value="1"/>
</dbReference>
<organism evidence="2 3">
    <name type="scientific">Priestia megaterium (strain ATCC 14581 / DSM 32 / CCUG 1817 / JCM 2506 / NBRC 15308 / NCIMB 9376 / NCTC 10342 / NRRL B-14308 / VKM B-512 / Ford 19)</name>
    <name type="common">Bacillus megaterium</name>
    <dbReference type="NCBI Taxonomy" id="1348623"/>
    <lineage>
        <taxon>Bacteria</taxon>
        <taxon>Bacillati</taxon>
        <taxon>Bacillota</taxon>
        <taxon>Bacilli</taxon>
        <taxon>Bacillales</taxon>
        <taxon>Bacillaceae</taxon>
        <taxon>Priestia</taxon>
    </lineage>
</organism>
<dbReference type="SUPFAM" id="SSF50129">
    <property type="entry name" value="GroES-like"/>
    <property type="match status" value="1"/>
</dbReference>
<evidence type="ECO:0000259" key="1">
    <source>
        <dbReference type="SMART" id="SM00829"/>
    </source>
</evidence>
<dbReference type="HOGENOM" id="CLU_026673_3_3_9"/>
<dbReference type="GeneID" id="93643757"/>
<dbReference type="SUPFAM" id="SSF51735">
    <property type="entry name" value="NAD(P)-binding Rossmann-fold domains"/>
    <property type="match status" value="1"/>
</dbReference>
<dbReference type="PANTHER" id="PTHR11695">
    <property type="entry name" value="ALCOHOL DEHYDROGENASE RELATED"/>
    <property type="match status" value="1"/>
</dbReference>
<reference evidence="2 3" key="1">
    <citation type="journal article" date="2015" name="Genome Announc.">
        <title>Complete genome sequences for 35 biothreat assay-relevant bacillus species.</title>
        <authorList>
            <person name="Johnson S.L."/>
            <person name="Daligault H.E."/>
            <person name="Davenport K.W."/>
            <person name="Jaissle J."/>
            <person name="Frey K.G."/>
            <person name="Ladner J.T."/>
            <person name="Broomall S.M."/>
            <person name="Bishop-Lilly K.A."/>
            <person name="Bruce D.C."/>
            <person name="Gibbons H.S."/>
            <person name="Coyne S.R."/>
            <person name="Lo C.C."/>
            <person name="Meincke L."/>
            <person name="Munk A.C."/>
            <person name="Koroleva G.I."/>
            <person name="Rosenzweig C.N."/>
            <person name="Palacios G.F."/>
            <person name="Redden C.L."/>
            <person name="Minogue T.D."/>
            <person name="Chain P.S."/>
        </authorList>
    </citation>
    <scope>NUCLEOTIDE SEQUENCE [LARGE SCALE GENOMIC DNA]</scope>
    <source>
        <strain evidence="3">ATCC 14581 / DSM 32 / JCM 2506 / NBRC 15308 / NCIMB 9376 / NCTC 10342 / NRRL B-14308 / VKM B-512</strain>
    </source>
</reference>
<accession>A0A0B6AQJ3</accession>
<dbReference type="RefSeq" id="WP_034650369.1">
    <property type="nucleotide sequence ID" value="NZ_BCVB01000006.1"/>
</dbReference>
<dbReference type="GO" id="GO:0016491">
    <property type="term" value="F:oxidoreductase activity"/>
    <property type="evidence" value="ECO:0007669"/>
    <property type="project" value="InterPro"/>
</dbReference>
<evidence type="ECO:0000313" key="2">
    <source>
        <dbReference type="EMBL" id="AJI22893.1"/>
    </source>
</evidence>
<dbReference type="InterPro" id="IPR036291">
    <property type="entry name" value="NAD(P)-bd_dom_sf"/>
</dbReference>
<dbReference type="InterPro" id="IPR050700">
    <property type="entry name" value="YIM1/Zinc_Alcohol_DH_Fams"/>
</dbReference>
<dbReference type="InterPro" id="IPR020843">
    <property type="entry name" value="ER"/>
</dbReference>
<dbReference type="KEGG" id="bmeg:BG04_241"/>
<dbReference type="EMBL" id="CP009920">
    <property type="protein sequence ID" value="AJI22893.1"/>
    <property type="molecule type" value="Genomic_DNA"/>
</dbReference>
<dbReference type="Pfam" id="PF08240">
    <property type="entry name" value="ADH_N"/>
    <property type="match status" value="1"/>
</dbReference>
<dbReference type="Pfam" id="PF13602">
    <property type="entry name" value="ADH_zinc_N_2"/>
    <property type="match status" value="1"/>
</dbReference>
<dbReference type="InterPro" id="IPR013154">
    <property type="entry name" value="ADH-like_N"/>
</dbReference>
<dbReference type="AlphaFoldDB" id="A0A0B6AQJ3"/>
<protein>
    <submittedName>
        <fullName evidence="2">Zinc-binding dehydrogenase family protein</fullName>
    </submittedName>
</protein>
<feature type="domain" description="Enoyl reductase (ER)" evidence="1">
    <location>
        <begin position="10"/>
        <end position="300"/>
    </location>
</feature>
<gene>
    <name evidence="2" type="ORF">BG04_241</name>
</gene>
<dbReference type="Pfam" id="PF00107">
    <property type="entry name" value="ADH_zinc_N"/>
    <property type="match status" value="1"/>
</dbReference>
<dbReference type="SMART" id="SM00829">
    <property type="entry name" value="PKS_ER"/>
    <property type="match status" value="1"/>
</dbReference>
<dbReference type="InterPro" id="IPR013149">
    <property type="entry name" value="ADH-like_C"/>
</dbReference>
<dbReference type="CDD" id="cd08267">
    <property type="entry name" value="MDR1"/>
    <property type="match status" value="1"/>
</dbReference>
<dbReference type="Proteomes" id="UP000031829">
    <property type="component" value="Chromosome"/>
</dbReference>
<proteinExistence type="predicted"/>
<dbReference type="InterPro" id="IPR011032">
    <property type="entry name" value="GroES-like_sf"/>
</dbReference>
<name>A0A0B6AQJ3_PRIM2</name>
<dbReference type="PANTHER" id="PTHR11695:SF648">
    <property type="entry name" value="ZINC-BINDING OXIDOREDUCTASE"/>
    <property type="match status" value="1"/>
</dbReference>